<dbReference type="EMBL" id="BAABGA010000005">
    <property type="protein sequence ID" value="GAA4443783.1"/>
    <property type="molecule type" value="Genomic_DNA"/>
</dbReference>
<dbReference type="Gene3D" id="3.30.70.1230">
    <property type="entry name" value="Nucleotide cyclase"/>
    <property type="match status" value="1"/>
</dbReference>
<dbReference type="SUPFAM" id="SSF55073">
    <property type="entry name" value="Nucleotide cyclase"/>
    <property type="match status" value="1"/>
</dbReference>
<dbReference type="PANTHER" id="PTHR43289">
    <property type="entry name" value="MITOGEN-ACTIVATED PROTEIN KINASE KINASE KINASE 20-RELATED"/>
    <property type="match status" value="1"/>
</dbReference>
<dbReference type="InterPro" id="IPR045983">
    <property type="entry name" value="GUC-dom-containing_N"/>
</dbReference>
<dbReference type="SUPFAM" id="SSF56112">
    <property type="entry name" value="Protein kinase-like (PK-like)"/>
    <property type="match status" value="2"/>
</dbReference>
<dbReference type="PROSITE" id="PS50011">
    <property type="entry name" value="PROTEIN_KINASE_DOM"/>
    <property type="match status" value="1"/>
</dbReference>
<dbReference type="InterPro" id="IPR017441">
    <property type="entry name" value="Protein_kinase_ATP_BS"/>
</dbReference>
<dbReference type="InterPro" id="IPR008271">
    <property type="entry name" value="Ser/Thr_kinase_AS"/>
</dbReference>
<evidence type="ECO:0000256" key="7">
    <source>
        <dbReference type="SAM" id="MobiDB-lite"/>
    </source>
</evidence>
<evidence type="ECO:0000256" key="5">
    <source>
        <dbReference type="ARBA" id="ARBA00022840"/>
    </source>
</evidence>
<keyword evidence="4" id="KW-0418">Kinase</keyword>
<dbReference type="InterPro" id="IPR000719">
    <property type="entry name" value="Prot_kinase_dom"/>
</dbReference>
<evidence type="ECO:0000313" key="10">
    <source>
        <dbReference type="EMBL" id="GAA4443783.1"/>
    </source>
</evidence>
<feature type="region of interest" description="Disordered" evidence="7">
    <location>
        <begin position="207"/>
        <end position="254"/>
    </location>
</feature>
<dbReference type="CDD" id="cd14014">
    <property type="entry name" value="STKc_PknB_like"/>
    <property type="match status" value="1"/>
</dbReference>
<sequence>MLTGPAIDPARLAAIANNVRFIDLLQSPYVCGVIENGLSKTPPILVAESLAPLRLAAASEDLRLDEALAIAAQLTSLVVQTHHIGLYHPHFAAENIALQRPSGNWEIQLDYLNLAIDDTPAPPTDAAKDPRDADRDGLCRVLTRLLCDTIDREDASGAAASDLHSQAVAILESLESDSVPAAEQLLTLLRHADSYRYGTVATSVEFGNNAHTQPSESPAENPDLQITREPKPTRGSDAATAEQNPDTDGGSIRESSFTPAAAIVNCGDTLGRFLIGEKIGQGGMGAVFAATDLLDQSPVAIKVLKMTCGDSTQSIRRFRKEARLLADIQNEFVTRLIHVDQDRGVHYLAMEYIDGIDLKKWISQHISGERVDIDEHDALNIVSDIARALAIAHTQGIVHRDIKPENVLLQRREPSVDDDDTKIANYRVKLSDFGIARHVDQSESMEVTGDGVMIGTPLYMSPEQCRGSHDIGPATDVYSLGITLFELLTGRVPFQSDDRIKLATMHLYDRPPSVQQFNPKISDACVSIVNRALAKEPEKRFVDATQFSREIDRVLRGTPSDIETHPKMPEHRADKLWQKTEHWELASDPEEIWPYVSNTERLNRAIGLPAVTYRTQYDEQRGIRKFGSFRISGVQVAWEEHPFEWIEANRMGILREFQSGPFIWFMSIVTMEPIAGGGTNLSHEIRVQPRNLLGRVMTTVEADWKAFRNLNRVYTRIDKSIQSRKQGQKLDPFEPPNRISTADSERLQQRLDRLIDAGVDPGLANAIGVFLSESPPQRLAQIRPIALAREIHFPSDDTVDACLVAASAGLLSLRWDVLCPTCRAPAGTHQNLSAIEDHTHCEACHVAFQSNRGNAIEMVFRAHPEIRQVDDQSYCIGGPEHSPHVVAQIRLESDEMFELELHLAAGDYLLRGPRLPQTQSIRVEEGRGQLEYSTKLLSLGQSSHIPKLRTGTQRIQLINDDTSLHVIRIERTIPRDDVVTAATASTIQRFRELFPDQVFAESNPITAEQLTLLATTIHNIEDLYVDLGDADAYKLVHEIHSRVERVVLANHGTVAKTVGESMLAAFDRCEHAVAAALQIRESEQDSRHAIGIAVHAGRTLVAVANDRLDYFGSTARAAMAMPSLAGSDLLLSESVFADPRVTREFTAILNHATYETVSLPGLPQQPLARIHATALE</sequence>
<keyword evidence="3 6" id="KW-0547">Nucleotide-binding</keyword>
<comment type="caution">
    <text evidence="10">The sequence shown here is derived from an EMBL/GenBank/DDBJ whole genome shotgun (WGS) entry which is preliminary data.</text>
</comment>
<dbReference type="PANTHER" id="PTHR43289:SF6">
    <property type="entry name" value="SERINE_THREONINE-PROTEIN KINASE NEKL-3"/>
    <property type="match status" value="1"/>
</dbReference>
<feature type="binding site" evidence="6">
    <location>
        <position position="302"/>
    </location>
    <ligand>
        <name>ATP</name>
        <dbReference type="ChEBI" id="CHEBI:30616"/>
    </ligand>
</feature>
<evidence type="ECO:0000313" key="11">
    <source>
        <dbReference type="Proteomes" id="UP001500840"/>
    </source>
</evidence>
<comment type="subcellular location">
    <subcellularLocation>
        <location evidence="1">Membrane</location>
        <topology evidence="1">Single-pass membrane protein</topology>
    </subcellularLocation>
</comment>
<feature type="domain" description="Protein kinase" evidence="8">
    <location>
        <begin position="273"/>
        <end position="568"/>
    </location>
</feature>
<dbReference type="Gene3D" id="1.10.510.10">
    <property type="entry name" value="Transferase(Phosphotransferase) domain 1"/>
    <property type="match status" value="1"/>
</dbReference>
<dbReference type="SMART" id="SM00220">
    <property type="entry name" value="S_TKc"/>
    <property type="match status" value="1"/>
</dbReference>
<dbReference type="PROSITE" id="PS00107">
    <property type="entry name" value="PROTEIN_KINASE_ATP"/>
    <property type="match status" value="1"/>
</dbReference>
<dbReference type="PROSITE" id="PS50125">
    <property type="entry name" value="GUANYLATE_CYCLASE_2"/>
    <property type="match status" value="1"/>
</dbReference>
<gene>
    <name evidence="10" type="ORF">GCM10023156_01330</name>
</gene>
<keyword evidence="11" id="KW-1185">Reference proteome</keyword>
<dbReference type="PROSITE" id="PS00108">
    <property type="entry name" value="PROTEIN_KINASE_ST"/>
    <property type="match status" value="1"/>
</dbReference>
<organism evidence="10 11">
    <name type="scientific">Novipirellula rosea</name>
    <dbReference type="NCBI Taxonomy" id="1031540"/>
    <lineage>
        <taxon>Bacteria</taxon>
        <taxon>Pseudomonadati</taxon>
        <taxon>Planctomycetota</taxon>
        <taxon>Planctomycetia</taxon>
        <taxon>Pirellulales</taxon>
        <taxon>Pirellulaceae</taxon>
        <taxon>Novipirellula</taxon>
    </lineage>
</organism>
<evidence type="ECO:0000256" key="1">
    <source>
        <dbReference type="ARBA" id="ARBA00004167"/>
    </source>
</evidence>
<keyword evidence="5 6" id="KW-0067">ATP-binding</keyword>
<protein>
    <recommendedName>
        <fullName evidence="12">Non-specific serine/threonine protein kinase</fullName>
    </recommendedName>
</protein>
<dbReference type="Pfam" id="PF19363">
    <property type="entry name" value="DUF5939"/>
    <property type="match status" value="1"/>
</dbReference>
<reference evidence="11" key="1">
    <citation type="journal article" date="2019" name="Int. J. Syst. Evol. Microbiol.">
        <title>The Global Catalogue of Microorganisms (GCM) 10K type strain sequencing project: providing services to taxonomists for standard genome sequencing and annotation.</title>
        <authorList>
            <consortium name="The Broad Institute Genomics Platform"/>
            <consortium name="The Broad Institute Genome Sequencing Center for Infectious Disease"/>
            <person name="Wu L."/>
            <person name="Ma J."/>
        </authorList>
    </citation>
    <scope>NUCLEOTIDE SEQUENCE [LARGE SCALE GENOMIC DNA]</scope>
    <source>
        <strain evidence="11">JCM 17759</strain>
    </source>
</reference>
<evidence type="ECO:0000259" key="8">
    <source>
        <dbReference type="PROSITE" id="PS50011"/>
    </source>
</evidence>
<evidence type="ECO:0000256" key="4">
    <source>
        <dbReference type="ARBA" id="ARBA00022777"/>
    </source>
</evidence>
<dbReference type="SUPFAM" id="SSF55961">
    <property type="entry name" value="Bet v1-like"/>
    <property type="match status" value="1"/>
</dbReference>
<evidence type="ECO:0008006" key="12">
    <source>
        <dbReference type="Google" id="ProtNLM"/>
    </source>
</evidence>
<evidence type="ECO:0000256" key="3">
    <source>
        <dbReference type="ARBA" id="ARBA00022741"/>
    </source>
</evidence>
<feature type="domain" description="Guanylate cyclase" evidence="9">
    <location>
        <begin position="1011"/>
        <end position="1122"/>
    </location>
</feature>
<evidence type="ECO:0000256" key="6">
    <source>
        <dbReference type="PROSITE-ProRule" id="PRU10141"/>
    </source>
</evidence>
<dbReference type="InterPro" id="IPR029787">
    <property type="entry name" value="Nucleotide_cyclase"/>
</dbReference>
<proteinExistence type="predicted"/>
<name>A0ABP8M5G1_9BACT</name>
<dbReference type="InterPro" id="IPR001054">
    <property type="entry name" value="A/G_cyclase"/>
</dbReference>
<evidence type="ECO:0000259" key="9">
    <source>
        <dbReference type="PROSITE" id="PS50125"/>
    </source>
</evidence>
<evidence type="ECO:0000256" key="2">
    <source>
        <dbReference type="ARBA" id="ARBA00022679"/>
    </source>
</evidence>
<keyword evidence="2" id="KW-0808">Transferase</keyword>
<accession>A0ABP8M5G1</accession>
<dbReference type="InterPro" id="IPR011009">
    <property type="entry name" value="Kinase-like_dom_sf"/>
</dbReference>
<dbReference type="Pfam" id="PF00069">
    <property type="entry name" value="Pkinase"/>
    <property type="match status" value="1"/>
</dbReference>
<dbReference type="Proteomes" id="UP001500840">
    <property type="component" value="Unassembled WGS sequence"/>
</dbReference>
<feature type="compositionally biased region" description="Polar residues" evidence="7">
    <location>
        <begin position="207"/>
        <end position="218"/>
    </location>
</feature>